<dbReference type="GO" id="GO:0006289">
    <property type="term" value="P:nucleotide-excision repair"/>
    <property type="evidence" value="ECO:0007669"/>
    <property type="project" value="TreeGrafter"/>
</dbReference>
<comment type="subcellular location">
    <subcellularLocation>
        <location evidence="1">Nucleus</location>
    </subcellularLocation>
</comment>
<dbReference type="AlphaFoldDB" id="A0A5B6US80"/>
<proteinExistence type="predicted"/>
<dbReference type="InterPro" id="IPR040260">
    <property type="entry name" value="RFA2-like"/>
</dbReference>
<gene>
    <name evidence="3" type="ORF">EPI10_013812</name>
</gene>
<dbReference type="GO" id="GO:0000724">
    <property type="term" value="P:double-strand break repair via homologous recombination"/>
    <property type="evidence" value="ECO:0007669"/>
    <property type="project" value="TreeGrafter"/>
</dbReference>
<dbReference type="PANTHER" id="PTHR13989">
    <property type="entry name" value="REPLICATION PROTEIN A-RELATED"/>
    <property type="match status" value="1"/>
</dbReference>
<dbReference type="GO" id="GO:0035861">
    <property type="term" value="C:site of double-strand break"/>
    <property type="evidence" value="ECO:0007669"/>
    <property type="project" value="TreeGrafter"/>
</dbReference>
<dbReference type="GO" id="GO:0005662">
    <property type="term" value="C:DNA replication factor A complex"/>
    <property type="evidence" value="ECO:0007669"/>
    <property type="project" value="TreeGrafter"/>
</dbReference>
<evidence type="ECO:0000256" key="1">
    <source>
        <dbReference type="ARBA" id="ARBA00004123"/>
    </source>
</evidence>
<evidence type="ECO:0000313" key="3">
    <source>
        <dbReference type="EMBL" id="KAA3459304.1"/>
    </source>
</evidence>
<evidence type="ECO:0000256" key="2">
    <source>
        <dbReference type="ARBA" id="ARBA00023125"/>
    </source>
</evidence>
<dbReference type="GO" id="GO:0000781">
    <property type="term" value="C:chromosome, telomeric region"/>
    <property type="evidence" value="ECO:0007669"/>
    <property type="project" value="TreeGrafter"/>
</dbReference>
<accession>A0A5B6US80</accession>
<protein>
    <submittedName>
        <fullName evidence="3">Replication protein A 32 kDa subunit B isoform X1</fullName>
    </submittedName>
</protein>
<name>A0A5B6US80_9ROSI</name>
<dbReference type="OrthoDB" id="999812at2759"/>
<dbReference type="PANTHER" id="PTHR13989:SF16">
    <property type="entry name" value="REPLICATION PROTEIN A2"/>
    <property type="match status" value="1"/>
</dbReference>
<comment type="caution">
    <text evidence="3">The sequence shown here is derived from an EMBL/GenBank/DDBJ whole genome shotgun (WGS) entry which is preliminary data.</text>
</comment>
<evidence type="ECO:0000313" key="4">
    <source>
        <dbReference type="Proteomes" id="UP000325315"/>
    </source>
</evidence>
<dbReference type="GO" id="GO:0003697">
    <property type="term" value="F:single-stranded DNA binding"/>
    <property type="evidence" value="ECO:0007669"/>
    <property type="project" value="TreeGrafter"/>
</dbReference>
<dbReference type="Proteomes" id="UP000325315">
    <property type="component" value="Unassembled WGS sequence"/>
</dbReference>
<reference evidence="4" key="1">
    <citation type="journal article" date="2019" name="Plant Biotechnol. J.">
        <title>Genome sequencing of the Australian wild diploid species Gossypium australe highlights disease resistance and delayed gland morphogenesis.</title>
        <authorList>
            <person name="Cai Y."/>
            <person name="Cai X."/>
            <person name="Wang Q."/>
            <person name="Wang P."/>
            <person name="Zhang Y."/>
            <person name="Cai C."/>
            <person name="Xu Y."/>
            <person name="Wang K."/>
            <person name="Zhou Z."/>
            <person name="Wang C."/>
            <person name="Geng S."/>
            <person name="Li B."/>
            <person name="Dong Q."/>
            <person name="Hou Y."/>
            <person name="Wang H."/>
            <person name="Ai P."/>
            <person name="Liu Z."/>
            <person name="Yi F."/>
            <person name="Sun M."/>
            <person name="An G."/>
            <person name="Cheng J."/>
            <person name="Zhang Y."/>
            <person name="Shi Q."/>
            <person name="Xie Y."/>
            <person name="Shi X."/>
            <person name="Chang Y."/>
            <person name="Huang F."/>
            <person name="Chen Y."/>
            <person name="Hong S."/>
            <person name="Mi L."/>
            <person name="Sun Q."/>
            <person name="Zhang L."/>
            <person name="Zhou B."/>
            <person name="Peng R."/>
            <person name="Zhang X."/>
            <person name="Liu F."/>
        </authorList>
    </citation>
    <scope>NUCLEOTIDE SEQUENCE [LARGE SCALE GENOMIC DNA]</scope>
    <source>
        <strain evidence="4">cv. PA1801</strain>
    </source>
</reference>
<dbReference type="EMBL" id="SMMG02000010">
    <property type="protein sequence ID" value="KAA3459304.1"/>
    <property type="molecule type" value="Genomic_DNA"/>
</dbReference>
<keyword evidence="4" id="KW-1185">Reference proteome</keyword>
<dbReference type="GO" id="GO:0006260">
    <property type="term" value="P:DNA replication"/>
    <property type="evidence" value="ECO:0007669"/>
    <property type="project" value="TreeGrafter"/>
</dbReference>
<keyword evidence="2" id="KW-0238">DNA-binding</keyword>
<organism evidence="3 4">
    <name type="scientific">Gossypium australe</name>
    <dbReference type="NCBI Taxonomy" id="47621"/>
    <lineage>
        <taxon>Eukaryota</taxon>
        <taxon>Viridiplantae</taxon>
        <taxon>Streptophyta</taxon>
        <taxon>Embryophyta</taxon>
        <taxon>Tracheophyta</taxon>
        <taxon>Spermatophyta</taxon>
        <taxon>Magnoliopsida</taxon>
        <taxon>eudicotyledons</taxon>
        <taxon>Gunneridae</taxon>
        <taxon>Pentapetalae</taxon>
        <taxon>rosids</taxon>
        <taxon>malvids</taxon>
        <taxon>Malvales</taxon>
        <taxon>Malvaceae</taxon>
        <taxon>Malvoideae</taxon>
        <taxon>Gossypium</taxon>
    </lineage>
</organism>
<sequence length="250" mass="27473">MMQTNEFHGNAAFSGGWFMPSQSTQTVHDRPSSSSKSDVRCSMPLTVKQLKDLSRGGEYGISIDGVDVNNIVLVGMVSKIDNAVSDCTFRSLNFGVAFRPVTDFNEIASHFILSELFVLSQLCMYGGMTTQPEVANSNFGNPTKGYGYQTNLTNQFSGQYNTVEEQICGVSSRVLQYLRRPACLASETGVPSVVARELNVSYEKIRASFTRPLMITTNLQMLELIFGLMGSTPKRVSAMVSNDVIIGLNW</sequence>